<keyword evidence="9 12" id="KW-0520">NAD</keyword>
<dbReference type="Gene3D" id="1.10.10.1800">
    <property type="entry name" value="tRNA uridine 5-carboxymethylaminomethyl modification enzyme MnmG/GidA"/>
    <property type="match status" value="1"/>
</dbReference>
<proteinExistence type="inferred from homology"/>
<dbReference type="PRINTS" id="PR00411">
    <property type="entry name" value="PNDRDTASEI"/>
</dbReference>
<name>V9VXF9_9RHOB</name>
<reference evidence="14 15" key="1">
    <citation type="submission" date="2013-09" db="EMBL/GenBank/DDBJ databases">
        <authorList>
            <consortium name="DOE Joint Genome Institute"/>
            <person name="Klenk H.-P."/>
            <person name="Huntemann M."/>
            <person name="Han J."/>
            <person name="Chen A."/>
            <person name="Kyrpides N."/>
            <person name="Mavromatis K."/>
            <person name="Markowitz V."/>
            <person name="Palaniappan K."/>
            <person name="Ivanova N."/>
            <person name="Schaumberg A."/>
            <person name="Pati A."/>
            <person name="Liolios K."/>
            <person name="Nordberg H.P."/>
            <person name="Cantor M.N."/>
            <person name="Hua S.X."/>
            <person name="Woyke T."/>
        </authorList>
    </citation>
    <scope>NUCLEOTIDE SEQUENCE [LARGE SCALE GENOMIC DNA]</scope>
    <source>
        <strain evidence="14 15">DSM 14336</strain>
    </source>
</reference>
<dbReference type="PATRIC" id="fig|999552.6.peg.3982"/>
<dbReference type="PANTHER" id="PTHR11806:SF0">
    <property type="entry name" value="PROTEIN MTO1 HOMOLOG, MITOCHONDRIAL"/>
    <property type="match status" value="1"/>
</dbReference>
<evidence type="ECO:0000256" key="3">
    <source>
        <dbReference type="ARBA" id="ARBA00007653"/>
    </source>
</evidence>
<feature type="binding site" evidence="12">
    <location>
        <position position="368"/>
    </location>
    <ligand>
        <name>FAD</name>
        <dbReference type="ChEBI" id="CHEBI:57692"/>
    </ligand>
</feature>
<dbReference type="Pfam" id="PF13932">
    <property type="entry name" value="SAM_GIDA_C"/>
    <property type="match status" value="1"/>
</dbReference>
<organism evidence="14 15">
    <name type="scientific">Leisingera methylohalidivorans DSM 14336</name>
    <dbReference type="NCBI Taxonomy" id="999552"/>
    <lineage>
        <taxon>Bacteria</taxon>
        <taxon>Pseudomonadati</taxon>
        <taxon>Pseudomonadota</taxon>
        <taxon>Alphaproteobacteria</taxon>
        <taxon>Rhodobacterales</taxon>
        <taxon>Roseobacteraceae</taxon>
        <taxon>Leisingera</taxon>
    </lineage>
</organism>
<feature type="binding site" evidence="12">
    <location>
        <position position="124"/>
    </location>
    <ligand>
        <name>FAD</name>
        <dbReference type="ChEBI" id="CHEBI:57692"/>
    </ligand>
</feature>
<dbReference type="InterPro" id="IPR020595">
    <property type="entry name" value="MnmG-rel_CS"/>
</dbReference>
<evidence type="ECO:0000256" key="11">
    <source>
        <dbReference type="ARBA" id="ARBA00031800"/>
    </source>
</evidence>
<evidence type="ECO:0000256" key="6">
    <source>
        <dbReference type="ARBA" id="ARBA00022630"/>
    </source>
</evidence>
<keyword evidence="15" id="KW-1185">Reference proteome</keyword>
<dbReference type="HOGENOM" id="CLU_007831_2_2_5"/>
<dbReference type="PANTHER" id="PTHR11806">
    <property type="entry name" value="GLUCOSE INHIBITED DIVISION PROTEIN A"/>
    <property type="match status" value="1"/>
</dbReference>
<feature type="binding site" evidence="12">
    <location>
        <position position="179"/>
    </location>
    <ligand>
        <name>FAD</name>
        <dbReference type="ChEBI" id="CHEBI:57692"/>
    </ligand>
</feature>
<accession>V9VXF9</accession>
<evidence type="ECO:0000256" key="1">
    <source>
        <dbReference type="ARBA" id="ARBA00001974"/>
    </source>
</evidence>
<dbReference type="PROSITE" id="PS01280">
    <property type="entry name" value="GIDA_1"/>
    <property type="match status" value="1"/>
</dbReference>
<dbReference type="RefSeq" id="WP_024092142.1">
    <property type="nucleotide sequence ID" value="NC_023135.1"/>
</dbReference>
<comment type="similarity">
    <text evidence="3 12">Belongs to the MnmG family.</text>
</comment>
<dbReference type="Gene3D" id="3.50.50.60">
    <property type="entry name" value="FAD/NAD(P)-binding domain"/>
    <property type="match status" value="2"/>
</dbReference>
<protein>
    <recommendedName>
        <fullName evidence="4 12">tRNA uridine 5-carboxymethylaminomethyl modification enzyme MnmG</fullName>
    </recommendedName>
    <alternativeName>
        <fullName evidence="11 12">Glucose-inhibited division protein A</fullName>
    </alternativeName>
</protein>
<dbReference type="GO" id="GO:0002098">
    <property type="term" value="P:tRNA wobble uridine modification"/>
    <property type="evidence" value="ECO:0007669"/>
    <property type="project" value="InterPro"/>
</dbReference>
<dbReference type="GO" id="GO:0030488">
    <property type="term" value="P:tRNA methylation"/>
    <property type="evidence" value="ECO:0007669"/>
    <property type="project" value="TreeGrafter"/>
</dbReference>
<dbReference type="STRING" id="999552.METH_20110"/>
<dbReference type="InterPro" id="IPR036188">
    <property type="entry name" value="FAD/NAD-bd_sf"/>
</dbReference>
<keyword evidence="8 12" id="KW-0274">FAD</keyword>
<comment type="cofactor">
    <cofactor evidence="1 12">
        <name>FAD</name>
        <dbReference type="ChEBI" id="CHEBI:57692"/>
    </cofactor>
</comment>
<evidence type="ECO:0000256" key="5">
    <source>
        <dbReference type="ARBA" id="ARBA00022490"/>
    </source>
</evidence>
<dbReference type="GO" id="GO:0005829">
    <property type="term" value="C:cytosol"/>
    <property type="evidence" value="ECO:0007669"/>
    <property type="project" value="TreeGrafter"/>
</dbReference>
<dbReference type="InterPro" id="IPR044920">
    <property type="entry name" value="MnmG_C_subdom_sf"/>
</dbReference>
<gene>
    <name evidence="12" type="primary">mnmG</name>
    <name evidence="12" type="synonym">gidA</name>
    <name evidence="14" type="ORF">METH_20110</name>
</gene>
<dbReference type="AlphaFoldDB" id="V9VXF9"/>
<evidence type="ECO:0000256" key="7">
    <source>
        <dbReference type="ARBA" id="ARBA00022694"/>
    </source>
</evidence>
<comment type="subunit">
    <text evidence="10 12">Homodimer. Heterotetramer of two MnmE and two MnmG subunits.</text>
</comment>
<dbReference type="Gene3D" id="1.10.150.570">
    <property type="entry name" value="GidA associated domain, C-terminal subdomain"/>
    <property type="match status" value="1"/>
</dbReference>
<comment type="function">
    <text evidence="2 12">NAD-binding protein involved in the addition of a carboxymethylaminomethyl (cmnm) group at the wobble position (U34) of certain tRNAs, forming tRNA-cmnm(5)s(2)U34.</text>
</comment>
<feature type="binding site" evidence="12">
    <location>
        <begin position="12"/>
        <end position="17"/>
    </location>
    <ligand>
        <name>FAD</name>
        <dbReference type="ChEBI" id="CHEBI:57692"/>
    </ligand>
</feature>
<dbReference type="InterPro" id="IPR047001">
    <property type="entry name" value="MnmG_C_subdom"/>
</dbReference>
<evidence type="ECO:0000259" key="13">
    <source>
        <dbReference type="SMART" id="SM01228"/>
    </source>
</evidence>
<evidence type="ECO:0000256" key="4">
    <source>
        <dbReference type="ARBA" id="ARBA00020461"/>
    </source>
</evidence>
<keyword evidence="6 12" id="KW-0285">Flavoprotein</keyword>
<dbReference type="PROSITE" id="PS01281">
    <property type="entry name" value="GIDA_2"/>
    <property type="match status" value="1"/>
</dbReference>
<sequence>MKHPKYDVIVVGGGHAGTEAAHAAARMGADTVLITLDRNGIGVMSCNPAIGGLGKGHLVREIDALDGVMGHVADLAGIQFRLLNRRKGPAVQGPRAQSDRAIYRQEMLRLTEAQPNLDILEGEVTDFLMSGEAVSGVMLADGSEVPAKAVILTSGTFLRGVIHIGEASRPGGRIGDKPSVKLAERLDSFELPLGRLKTGTPPRLDGRTIDWDGLETQPGDEDPVFFSFMSKALSSKQVSCGITHTNAQTHDIIRKNLGRSAMYGGHIEGVGPRYCPSIEDKIVRFSEKDSHQIFLEPEGVSDHTVYPNGISTSLPLNVQEAYVRSIKGLEKADILQPGYAIEYDYVDPRVLKLDLSLKDVPGLYLAGQINGTTGYEEAAAQGMVAGLNAARRAQGEDPVTFGRSNSYIGVMIDDLTTNGVTEPYRMFTSRAEFRLSLRADNADQRLTPLAIELGCAGVDRRIAFLEKNERLATGRDILKSKTFTPKQVSSAGIRINQDGTRRNGFDILAFPDVTFEDIIPLLPDLEGVENEVRRQLERDALYANYIARQQREVTAMKRDEGYRFPEDFSFNGIEGLSKELQSKLSLSRPETLAQAARIDGMTPAALALLLARLRRDLPRKGKFA</sequence>
<feature type="domain" description="tRNA uridine 5-carboxymethylaminomethyl modification enzyme C-terminal subdomain" evidence="13">
    <location>
        <begin position="540"/>
        <end position="611"/>
    </location>
</feature>
<evidence type="ECO:0000256" key="10">
    <source>
        <dbReference type="ARBA" id="ARBA00025948"/>
    </source>
</evidence>
<dbReference type="InterPro" id="IPR049312">
    <property type="entry name" value="GIDA_C_N"/>
</dbReference>
<comment type="subcellular location">
    <subcellularLocation>
        <location evidence="12">Cytoplasm</location>
    </subcellularLocation>
</comment>
<dbReference type="NCBIfam" id="TIGR00136">
    <property type="entry name" value="mnmG_gidA"/>
    <property type="match status" value="1"/>
</dbReference>
<dbReference type="SMART" id="SM01228">
    <property type="entry name" value="GIDA_assoc_3"/>
    <property type="match status" value="1"/>
</dbReference>
<dbReference type="InterPro" id="IPR026904">
    <property type="entry name" value="MnmG_C"/>
</dbReference>
<dbReference type="Pfam" id="PF21680">
    <property type="entry name" value="GIDA_C_1st"/>
    <property type="match status" value="1"/>
</dbReference>
<evidence type="ECO:0000256" key="8">
    <source>
        <dbReference type="ARBA" id="ARBA00022827"/>
    </source>
</evidence>
<evidence type="ECO:0000256" key="2">
    <source>
        <dbReference type="ARBA" id="ARBA00003717"/>
    </source>
</evidence>
<dbReference type="Proteomes" id="UP000018780">
    <property type="component" value="Chromosome"/>
</dbReference>
<dbReference type="HAMAP" id="MF_00129">
    <property type="entry name" value="MnmG_GidA"/>
    <property type="match status" value="1"/>
</dbReference>
<dbReference type="GO" id="GO:0050660">
    <property type="term" value="F:flavin adenine dinucleotide binding"/>
    <property type="evidence" value="ECO:0007669"/>
    <property type="project" value="UniProtKB-UniRule"/>
</dbReference>
<dbReference type="SUPFAM" id="SSF51905">
    <property type="entry name" value="FAD/NAD(P)-binding domain"/>
    <property type="match status" value="1"/>
</dbReference>
<feature type="binding site" evidence="12">
    <location>
        <begin position="271"/>
        <end position="285"/>
    </location>
    <ligand>
        <name>NAD(+)</name>
        <dbReference type="ChEBI" id="CHEBI:57540"/>
    </ligand>
</feature>
<dbReference type="KEGG" id="lmd:METH_20110"/>
<dbReference type="FunFam" id="1.10.150.570:FF:000001">
    <property type="entry name" value="tRNA uridine 5-carboxymethylaminomethyl modification enzyme MnmG"/>
    <property type="match status" value="1"/>
</dbReference>
<dbReference type="Pfam" id="PF01134">
    <property type="entry name" value="GIDA"/>
    <property type="match status" value="1"/>
</dbReference>
<keyword evidence="7 12" id="KW-0819">tRNA processing</keyword>
<dbReference type="InterPro" id="IPR040131">
    <property type="entry name" value="MnmG_N"/>
</dbReference>
<dbReference type="EMBL" id="CP006773">
    <property type="protein sequence ID" value="AHD02628.1"/>
    <property type="molecule type" value="Genomic_DNA"/>
</dbReference>
<keyword evidence="5 12" id="KW-0963">Cytoplasm</keyword>
<dbReference type="InterPro" id="IPR002218">
    <property type="entry name" value="MnmG-rel"/>
</dbReference>
<evidence type="ECO:0000313" key="14">
    <source>
        <dbReference type="EMBL" id="AHD02628.1"/>
    </source>
</evidence>
<dbReference type="OrthoDB" id="9815560at2"/>
<dbReference type="InterPro" id="IPR004416">
    <property type="entry name" value="MnmG"/>
</dbReference>
<dbReference type="FunFam" id="3.50.50.60:FF:000002">
    <property type="entry name" value="tRNA uridine 5-carboxymethylaminomethyl modification enzyme MnmG"/>
    <property type="match status" value="1"/>
</dbReference>
<dbReference type="FunFam" id="3.50.50.60:FF:000082">
    <property type="entry name" value="protein MTO1 homolog, mitochondrial isoform X1"/>
    <property type="match status" value="1"/>
</dbReference>
<evidence type="ECO:0000313" key="15">
    <source>
        <dbReference type="Proteomes" id="UP000018780"/>
    </source>
</evidence>
<evidence type="ECO:0000256" key="9">
    <source>
        <dbReference type="ARBA" id="ARBA00023027"/>
    </source>
</evidence>
<evidence type="ECO:0000256" key="12">
    <source>
        <dbReference type="HAMAP-Rule" id="MF_00129"/>
    </source>
</evidence>